<dbReference type="EMBL" id="QXBN01000012">
    <property type="protein sequence ID" value="RIT36834.1"/>
    <property type="molecule type" value="Genomic_DNA"/>
</dbReference>
<evidence type="ECO:0000313" key="1">
    <source>
        <dbReference type="EMBL" id="RIT36834.1"/>
    </source>
</evidence>
<dbReference type="RefSeq" id="WP_119596481.1">
    <property type="nucleotide sequence ID" value="NZ_QXBN01000012.1"/>
</dbReference>
<sequence length="161" mass="17186">MSVQTPAASEIARHAEEVVATSSNADEVLLARRVLAECGVGPYRAAVYPTAEGTSCTPLWVSELCTHREQAMSEASAYLTESSPESISLAGVPGSRGQMKKVMENGVHIANVILEGDGTGYAEQTACSNREVDRLLTRFQSELNQSAIDQTVRPVKESTDG</sequence>
<accession>A0ABD7HLU5</accession>
<evidence type="ECO:0000313" key="2">
    <source>
        <dbReference type="Proteomes" id="UP000284557"/>
    </source>
</evidence>
<protein>
    <submittedName>
        <fullName evidence="1">Uncharacterized protein</fullName>
    </submittedName>
</protein>
<reference evidence="1 2" key="1">
    <citation type="submission" date="2018-08" db="EMBL/GenBank/DDBJ databases">
        <title>Linezolid Resistance in Mycobacterium abscessus: MIC Distribution and Comprehensive Investigation of Resistance Mechanisms.</title>
        <authorList>
            <person name="Ye M."/>
            <person name="Xu L."/>
            <person name="Zou Y."/>
            <person name="Li B."/>
            <person name="Guo Q."/>
            <person name="Zhang Y."/>
            <person name="Zhan M."/>
            <person name="Xu B."/>
            <person name="Yu F."/>
            <person name="Zhang Z."/>
            <person name="Chu H."/>
        </authorList>
    </citation>
    <scope>NUCLEOTIDE SEQUENCE [LARGE SCALE GENOMIC DNA]</scope>
    <source>
        <strain evidence="1 2">G143</strain>
    </source>
</reference>
<name>A0ABD7HLU5_9MYCO</name>
<comment type="caution">
    <text evidence="1">The sequence shown here is derived from an EMBL/GenBank/DDBJ whole genome shotgun (WGS) entry which is preliminary data.</text>
</comment>
<gene>
    <name evidence="1" type="ORF">D2E76_16410</name>
</gene>
<dbReference type="AlphaFoldDB" id="A0ABD7HLU5"/>
<organism evidence="1 2">
    <name type="scientific">Mycobacteroides abscessus</name>
    <dbReference type="NCBI Taxonomy" id="36809"/>
    <lineage>
        <taxon>Bacteria</taxon>
        <taxon>Bacillati</taxon>
        <taxon>Actinomycetota</taxon>
        <taxon>Actinomycetes</taxon>
        <taxon>Mycobacteriales</taxon>
        <taxon>Mycobacteriaceae</taxon>
        <taxon>Mycobacteroides</taxon>
    </lineage>
</organism>
<proteinExistence type="predicted"/>
<dbReference type="Proteomes" id="UP000284557">
    <property type="component" value="Unassembled WGS sequence"/>
</dbReference>